<proteinExistence type="predicted"/>
<gene>
    <name evidence="2" type="ORF">MICPUN_99274</name>
</gene>
<feature type="region of interest" description="Disordered" evidence="1">
    <location>
        <begin position="121"/>
        <end position="178"/>
    </location>
</feature>
<dbReference type="InParanoid" id="C1E0W0"/>
<evidence type="ECO:0000313" key="2">
    <source>
        <dbReference type="EMBL" id="ACO61624.1"/>
    </source>
</evidence>
<dbReference type="RefSeq" id="XP_002500366.1">
    <property type="nucleotide sequence ID" value="XM_002500320.1"/>
</dbReference>
<evidence type="ECO:0000313" key="3">
    <source>
        <dbReference type="Proteomes" id="UP000002009"/>
    </source>
</evidence>
<protein>
    <submittedName>
        <fullName evidence="2">Uncharacterized protein</fullName>
    </submittedName>
</protein>
<dbReference type="STRING" id="296587.C1E0W0"/>
<name>C1E0W0_MICCC</name>
<reference evidence="2 3" key="1">
    <citation type="journal article" date="2009" name="Science">
        <title>Green evolution and dynamic adaptations revealed by genomes of the marine picoeukaryotes Micromonas.</title>
        <authorList>
            <person name="Worden A.Z."/>
            <person name="Lee J.H."/>
            <person name="Mock T."/>
            <person name="Rouze P."/>
            <person name="Simmons M.P."/>
            <person name="Aerts A.L."/>
            <person name="Allen A.E."/>
            <person name="Cuvelier M.L."/>
            <person name="Derelle E."/>
            <person name="Everett M.V."/>
            <person name="Foulon E."/>
            <person name="Grimwood J."/>
            <person name="Gundlach H."/>
            <person name="Henrissat B."/>
            <person name="Napoli C."/>
            <person name="McDonald S.M."/>
            <person name="Parker M.S."/>
            <person name="Rombauts S."/>
            <person name="Salamov A."/>
            <person name="Von Dassow P."/>
            <person name="Badger J.H."/>
            <person name="Coutinho P.M."/>
            <person name="Demir E."/>
            <person name="Dubchak I."/>
            <person name="Gentemann C."/>
            <person name="Eikrem W."/>
            <person name="Gready J.E."/>
            <person name="John U."/>
            <person name="Lanier W."/>
            <person name="Lindquist E.A."/>
            <person name="Lucas S."/>
            <person name="Mayer K.F."/>
            <person name="Moreau H."/>
            <person name="Not F."/>
            <person name="Otillar R."/>
            <person name="Panaud O."/>
            <person name="Pangilinan J."/>
            <person name="Paulsen I."/>
            <person name="Piegu B."/>
            <person name="Poliakov A."/>
            <person name="Robbens S."/>
            <person name="Schmutz J."/>
            <person name="Toulza E."/>
            <person name="Wyss T."/>
            <person name="Zelensky A."/>
            <person name="Zhou K."/>
            <person name="Armbrust E.V."/>
            <person name="Bhattacharya D."/>
            <person name="Goodenough U.W."/>
            <person name="Van de Peer Y."/>
            <person name="Grigoriev I.V."/>
        </authorList>
    </citation>
    <scope>NUCLEOTIDE SEQUENCE [LARGE SCALE GENOMIC DNA]</scope>
    <source>
        <strain evidence="3">RCC299 / NOUM17</strain>
    </source>
</reference>
<dbReference type="GeneID" id="8242003"/>
<accession>C1E0W0</accession>
<dbReference type="EMBL" id="CP001324">
    <property type="protein sequence ID" value="ACO61624.1"/>
    <property type="molecule type" value="Genomic_DNA"/>
</dbReference>
<dbReference type="KEGG" id="mis:MICPUN_99274"/>
<organism evidence="2 3">
    <name type="scientific">Micromonas commoda (strain RCC299 / NOUM17 / CCMP2709)</name>
    <name type="common">Picoplanktonic green alga</name>
    <dbReference type="NCBI Taxonomy" id="296587"/>
    <lineage>
        <taxon>Eukaryota</taxon>
        <taxon>Viridiplantae</taxon>
        <taxon>Chlorophyta</taxon>
        <taxon>Mamiellophyceae</taxon>
        <taxon>Mamiellales</taxon>
        <taxon>Mamiellaceae</taxon>
        <taxon>Micromonas</taxon>
    </lineage>
</organism>
<dbReference type="Proteomes" id="UP000002009">
    <property type="component" value="Chromosome 3"/>
</dbReference>
<dbReference type="OrthoDB" id="10633619at2759"/>
<sequence length="521" mass="51927">MSAVVAGNLLALAGTAKPLKRGRSATRTRRVVSAAANADDARVADVKRAVVATLASAAIALPAIAAPVAEIALTPEEQIAAEVAKFEEQRAKCGTSACRDTVTQWESAAVKKIKKKAGIPLDAPAPKAYPTPKRVAPAPVAETEAAPAPAAAPEATSQPAPRAAAGPPVDAKADAKARLAERQAASAAAAEKAAAEKAAKAEALRQAQADAQAERVAAAKAAAEAAEAKRAAAAAAKADAKADAKPAPAPAKKAAPAPPPAKKAAPAPAKKTAAKPKSPGVFDYVVGDVTVAALGSAAALALVAPSFKDKALAGDASGALEEVKGLVTGANQDAAIGKACLLGGVVAADALIHLPVLGFFLPGPAEFVGTVAATLLAAKYFVTREASYEEDIKDFAASIPAGVPDVASTVVEPITKFVGAVKAPDADALVGDFNEWFNGLDDPVEEIAPKAAAFGACVAVSYVAHFPVLGLVLPRVLELVGVYVCGGAVARYGEAGTVSLKADLIKVGDDAGAIVKSVVSK</sequence>
<feature type="compositionally biased region" description="Low complexity" evidence="1">
    <location>
        <begin position="136"/>
        <end position="161"/>
    </location>
</feature>
<feature type="compositionally biased region" description="Low complexity" evidence="1">
    <location>
        <begin position="262"/>
        <end position="276"/>
    </location>
</feature>
<evidence type="ECO:0000256" key="1">
    <source>
        <dbReference type="SAM" id="MobiDB-lite"/>
    </source>
</evidence>
<dbReference type="AlphaFoldDB" id="C1E0W0"/>
<keyword evidence="3" id="KW-1185">Reference proteome</keyword>
<feature type="region of interest" description="Disordered" evidence="1">
    <location>
        <begin position="237"/>
        <end position="276"/>
    </location>
</feature>